<comment type="caution">
    <text evidence="2">The sequence shown here is derived from an EMBL/GenBank/DDBJ whole genome shotgun (WGS) entry which is preliminary data.</text>
</comment>
<dbReference type="Proteomes" id="UP000027432">
    <property type="component" value="Unassembled WGS sequence"/>
</dbReference>
<protein>
    <submittedName>
        <fullName evidence="2">Uncharacterized protein</fullName>
    </submittedName>
</protein>
<evidence type="ECO:0000256" key="1">
    <source>
        <dbReference type="SAM" id="MobiDB-lite"/>
    </source>
</evidence>
<dbReference type="AlphaFoldDB" id="A0A074JI27"/>
<accession>A0A074JI27</accession>
<dbReference type="eggNOG" id="ENOG50347A9">
    <property type="taxonomic scope" value="Bacteria"/>
</dbReference>
<name>A0A074JI27_9RHOB</name>
<dbReference type="EMBL" id="AUND01000003">
    <property type="protein sequence ID" value="KEO55258.1"/>
    <property type="molecule type" value="Genomic_DNA"/>
</dbReference>
<feature type="region of interest" description="Disordered" evidence="1">
    <location>
        <begin position="1"/>
        <end position="23"/>
    </location>
</feature>
<keyword evidence="3" id="KW-1185">Reference proteome</keyword>
<feature type="compositionally biased region" description="Polar residues" evidence="1">
    <location>
        <begin position="7"/>
        <end position="23"/>
    </location>
</feature>
<sequence length="107" mass="12165">MPPAFRATQQPVIQSTQASSDPCQSRSVNALCLCPVFDDSSVGRFRPWPGRQIIRFFFEWSRQKPEILFVSGFILLDGNEGVIEIISQNRCLGLHMCKILFFCTLPK</sequence>
<dbReference type="STRING" id="1353537.TP2_15810"/>
<proteinExistence type="predicted"/>
<reference evidence="2 3" key="1">
    <citation type="submission" date="2013-07" db="EMBL/GenBank/DDBJ databases">
        <title>Thioclava pacifica DSM 10166 Genome Sequencing.</title>
        <authorList>
            <person name="Lai Q."/>
            <person name="Shao Z."/>
        </authorList>
    </citation>
    <scope>NUCLEOTIDE SEQUENCE [LARGE SCALE GENOMIC DNA]</scope>
    <source>
        <strain evidence="2 3">DSM 10166</strain>
    </source>
</reference>
<gene>
    <name evidence="2" type="ORF">TP2_15810</name>
</gene>
<evidence type="ECO:0000313" key="2">
    <source>
        <dbReference type="EMBL" id="KEO55258.1"/>
    </source>
</evidence>
<evidence type="ECO:0000313" key="3">
    <source>
        <dbReference type="Proteomes" id="UP000027432"/>
    </source>
</evidence>
<organism evidence="2 3">
    <name type="scientific">Thioclava pacifica DSM 10166</name>
    <dbReference type="NCBI Taxonomy" id="1353537"/>
    <lineage>
        <taxon>Bacteria</taxon>
        <taxon>Pseudomonadati</taxon>
        <taxon>Pseudomonadota</taxon>
        <taxon>Alphaproteobacteria</taxon>
        <taxon>Rhodobacterales</taxon>
        <taxon>Paracoccaceae</taxon>
        <taxon>Thioclava</taxon>
    </lineage>
</organism>